<dbReference type="EMBL" id="GBRH01253398">
    <property type="protein sequence ID" value="JAD44497.1"/>
    <property type="molecule type" value="Transcribed_RNA"/>
</dbReference>
<dbReference type="AlphaFoldDB" id="A0A0A9ABR2"/>
<name>A0A0A9ABR2_ARUDO</name>
<sequence length="40" mass="4639">MRNIFTEFSELEKCKLKSSNQGRKQILCRLYLLSSSACNV</sequence>
<reference evidence="1" key="2">
    <citation type="journal article" date="2015" name="Data Brief">
        <title>Shoot transcriptome of the giant reed, Arundo donax.</title>
        <authorList>
            <person name="Barrero R.A."/>
            <person name="Guerrero F.D."/>
            <person name="Moolhuijzen P."/>
            <person name="Goolsby J.A."/>
            <person name="Tidwell J."/>
            <person name="Bellgard S.E."/>
            <person name="Bellgard M.I."/>
        </authorList>
    </citation>
    <scope>NUCLEOTIDE SEQUENCE</scope>
    <source>
        <tissue evidence="1">Shoot tissue taken approximately 20 cm above the soil surface</tissue>
    </source>
</reference>
<protein>
    <submittedName>
        <fullName evidence="1">Uncharacterized protein</fullName>
    </submittedName>
</protein>
<proteinExistence type="predicted"/>
<accession>A0A0A9ABR2</accession>
<evidence type="ECO:0000313" key="1">
    <source>
        <dbReference type="EMBL" id="JAD44497.1"/>
    </source>
</evidence>
<organism evidence="1">
    <name type="scientific">Arundo donax</name>
    <name type="common">Giant reed</name>
    <name type="synonym">Donax arundinaceus</name>
    <dbReference type="NCBI Taxonomy" id="35708"/>
    <lineage>
        <taxon>Eukaryota</taxon>
        <taxon>Viridiplantae</taxon>
        <taxon>Streptophyta</taxon>
        <taxon>Embryophyta</taxon>
        <taxon>Tracheophyta</taxon>
        <taxon>Spermatophyta</taxon>
        <taxon>Magnoliopsida</taxon>
        <taxon>Liliopsida</taxon>
        <taxon>Poales</taxon>
        <taxon>Poaceae</taxon>
        <taxon>PACMAD clade</taxon>
        <taxon>Arundinoideae</taxon>
        <taxon>Arundineae</taxon>
        <taxon>Arundo</taxon>
    </lineage>
</organism>
<reference evidence="1" key="1">
    <citation type="submission" date="2014-09" db="EMBL/GenBank/DDBJ databases">
        <authorList>
            <person name="Magalhaes I.L.F."/>
            <person name="Oliveira U."/>
            <person name="Santos F.R."/>
            <person name="Vidigal T.H.D.A."/>
            <person name="Brescovit A.D."/>
            <person name="Santos A.J."/>
        </authorList>
    </citation>
    <scope>NUCLEOTIDE SEQUENCE</scope>
    <source>
        <tissue evidence="1">Shoot tissue taken approximately 20 cm above the soil surface</tissue>
    </source>
</reference>